<dbReference type="OrthoDB" id="6846621at2"/>
<dbReference type="InterPro" id="IPR036388">
    <property type="entry name" value="WH-like_DNA-bd_sf"/>
</dbReference>
<dbReference type="Pfam" id="PF00455">
    <property type="entry name" value="DeoRC"/>
    <property type="match status" value="1"/>
</dbReference>
<dbReference type="InterPro" id="IPR036390">
    <property type="entry name" value="WH_DNA-bd_sf"/>
</dbReference>
<organism evidence="5 6">
    <name type="scientific">Enterobacillus tribolii</name>
    <dbReference type="NCBI Taxonomy" id="1487935"/>
    <lineage>
        <taxon>Bacteria</taxon>
        <taxon>Pseudomonadati</taxon>
        <taxon>Pseudomonadota</taxon>
        <taxon>Gammaproteobacteria</taxon>
        <taxon>Enterobacterales</taxon>
        <taxon>Hafniaceae</taxon>
        <taxon>Enterobacillus</taxon>
    </lineage>
</organism>
<name>A0A370R273_9GAMM</name>
<dbReference type="EMBL" id="QRAP01000002">
    <property type="protein sequence ID" value="RDK96030.1"/>
    <property type="molecule type" value="Genomic_DNA"/>
</dbReference>
<keyword evidence="6" id="KW-1185">Reference proteome</keyword>
<keyword evidence="2" id="KW-0238">DNA-binding</keyword>
<dbReference type="GO" id="GO:0003677">
    <property type="term" value="F:DNA binding"/>
    <property type="evidence" value="ECO:0007669"/>
    <property type="project" value="UniProtKB-KW"/>
</dbReference>
<feature type="domain" description="HTH deoR-type" evidence="4">
    <location>
        <begin position="3"/>
        <end position="58"/>
    </location>
</feature>
<dbReference type="PANTHER" id="PTHR30363">
    <property type="entry name" value="HTH-TYPE TRANSCRIPTIONAL REGULATOR SRLR-RELATED"/>
    <property type="match status" value="1"/>
</dbReference>
<dbReference type="SUPFAM" id="SSF100950">
    <property type="entry name" value="NagB/RpiA/CoA transferase-like"/>
    <property type="match status" value="1"/>
</dbReference>
<evidence type="ECO:0000313" key="5">
    <source>
        <dbReference type="EMBL" id="RDK96030.1"/>
    </source>
</evidence>
<proteinExistence type="predicted"/>
<dbReference type="PANTHER" id="PTHR30363:SF51">
    <property type="entry name" value="HTH-TYPE TRANSCRIPTIONAL REPRESSOR GLCR"/>
    <property type="match status" value="1"/>
</dbReference>
<keyword evidence="3" id="KW-0804">Transcription</keyword>
<dbReference type="Pfam" id="PF08220">
    <property type="entry name" value="HTH_DeoR"/>
    <property type="match status" value="1"/>
</dbReference>
<dbReference type="SMART" id="SM00420">
    <property type="entry name" value="HTH_DEOR"/>
    <property type="match status" value="1"/>
</dbReference>
<dbReference type="InterPro" id="IPR014036">
    <property type="entry name" value="DeoR-like_C"/>
</dbReference>
<accession>A0A370R273</accession>
<evidence type="ECO:0000256" key="2">
    <source>
        <dbReference type="ARBA" id="ARBA00023125"/>
    </source>
</evidence>
<keyword evidence="1" id="KW-0805">Transcription regulation</keyword>
<dbReference type="InterPro" id="IPR001034">
    <property type="entry name" value="DeoR_HTH"/>
</dbReference>
<comment type="caution">
    <text evidence="5">The sequence shown here is derived from an EMBL/GenBank/DDBJ whole genome shotgun (WGS) entry which is preliminary data.</text>
</comment>
<dbReference type="InterPro" id="IPR050313">
    <property type="entry name" value="Carb_Metab_HTH_regulators"/>
</dbReference>
<dbReference type="InterPro" id="IPR018356">
    <property type="entry name" value="Tscrpt_reg_HTH_DeoR_CS"/>
</dbReference>
<dbReference type="RefSeq" id="WP_115457751.1">
    <property type="nucleotide sequence ID" value="NZ_QRAP01000002.1"/>
</dbReference>
<reference evidence="5 6" key="1">
    <citation type="submission" date="2018-07" db="EMBL/GenBank/DDBJ databases">
        <title>Genomic Encyclopedia of Type Strains, Phase IV (KMG-IV): sequencing the most valuable type-strain genomes for metagenomic binning, comparative biology and taxonomic classification.</title>
        <authorList>
            <person name="Goeker M."/>
        </authorList>
    </citation>
    <scope>NUCLEOTIDE SEQUENCE [LARGE SCALE GENOMIC DNA]</scope>
    <source>
        <strain evidence="5 6">DSM 103736</strain>
    </source>
</reference>
<sequence>MLIEDRLNKIRKIIQEHNSVSIEFLVSRLGVSKDTVRRDLIKLEQDNIIRRTHGGAVINRRDALIFDYDQRSETLSPVKKHIAQKAAGIIKNNASVIFDASTTVEAVIPYLSDKHILAITNSLTNANRLAKNKTSDVKLLPGDLHKEQLFLYGSETIRKIADYRVDYVLLGIFAISTEGIFIHTEEEGLVKRQMVMQGMKVIALADHTKINTTGFFKVCDLSSVDCLITDVRPDEDFCAALKENGVELILSTR</sequence>
<evidence type="ECO:0000313" key="6">
    <source>
        <dbReference type="Proteomes" id="UP000254848"/>
    </source>
</evidence>
<dbReference type="AlphaFoldDB" id="A0A370R273"/>
<dbReference type="SUPFAM" id="SSF46785">
    <property type="entry name" value="Winged helix' DNA-binding domain"/>
    <property type="match status" value="1"/>
</dbReference>
<dbReference type="Proteomes" id="UP000254848">
    <property type="component" value="Unassembled WGS sequence"/>
</dbReference>
<dbReference type="GO" id="GO:0003700">
    <property type="term" value="F:DNA-binding transcription factor activity"/>
    <property type="evidence" value="ECO:0007669"/>
    <property type="project" value="InterPro"/>
</dbReference>
<dbReference type="PRINTS" id="PR00037">
    <property type="entry name" value="HTHLACR"/>
</dbReference>
<dbReference type="Gene3D" id="1.10.10.10">
    <property type="entry name" value="Winged helix-like DNA-binding domain superfamily/Winged helix DNA-binding domain"/>
    <property type="match status" value="1"/>
</dbReference>
<evidence type="ECO:0000259" key="4">
    <source>
        <dbReference type="PROSITE" id="PS51000"/>
    </source>
</evidence>
<dbReference type="SMART" id="SM01134">
    <property type="entry name" value="DeoRC"/>
    <property type="match status" value="1"/>
</dbReference>
<dbReference type="InterPro" id="IPR037171">
    <property type="entry name" value="NagB/RpiA_transferase-like"/>
</dbReference>
<gene>
    <name evidence="5" type="ORF">C8D90_102517</name>
</gene>
<dbReference type="Gene3D" id="3.40.50.1360">
    <property type="match status" value="1"/>
</dbReference>
<dbReference type="PROSITE" id="PS00894">
    <property type="entry name" value="HTH_DEOR_1"/>
    <property type="match status" value="1"/>
</dbReference>
<evidence type="ECO:0000256" key="1">
    <source>
        <dbReference type="ARBA" id="ARBA00023015"/>
    </source>
</evidence>
<dbReference type="PROSITE" id="PS51000">
    <property type="entry name" value="HTH_DEOR_2"/>
    <property type="match status" value="1"/>
</dbReference>
<protein>
    <submittedName>
        <fullName evidence="5">DeoR family transcriptional regulator</fullName>
    </submittedName>
</protein>
<evidence type="ECO:0000256" key="3">
    <source>
        <dbReference type="ARBA" id="ARBA00023163"/>
    </source>
</evidence>